<feature type="transmembrane region" description="Helical" evidence="14">
    <location>
        <begin position="151"/>
        <end position="171"/>
    </location>
</feature>
<evidence type="ECO:0000256" key="3">
    <source>
        <dbReference type="ARBA" id="ARBA00022448"/>
    </source>
</evidence>
<keyword evidence="5" id="KW-0762">Sugar transport</keyword>
<comment type="function">
    <text evidence="10">The phosphoenolpyruvate-dependent sugar phosphotransferase system (sugar PTS), a major carbohydrate active transport system, catalyzes the phosphorylation of incoming sugar substrates concomitantly with their translocation across the cell membrane. The enzyme II UlaABC PTS system is involved in ascorbate transport.</text>
</comment>
<keyword evidence="9 14" id="KW-0472">Membrane</keyword>
<evidence type="ECO:0000256" key="11">
    <source>
        <dbReference type="ARBA" id="ARBA00038218"/>
    </source>
</evidence>
<dbReference type="NCBIfam" id="NF009553">
    <property type="entry name" value="PRK12997.1-5"/>
    <property type="match status" value="1"/>
</dbReference>
<gene>
    <name evidence="15" type="ORF">J2Z62_000396</name>
</gene>
<feature type="transmembrane region" description="Helical" evidence="14">
    <location>
        <begin position="6"/>
        <end position="28"/>
    </location>
</feature>
<dbReference type="InterPro" id="IPR051562">
    <property type="entry name" value="Ascorbate-PTS_EIIC"/>
</dbReference>
<keyword evidence="6" id="KW-0598">Phosphotransferase system</keyword>
<feature type="transmembrane region" description="Helical" evidence="14">
    <location>
        <begin position="480"/>
        <end position="500"/>
    </location>
</feature>
<comment type="subunit">
    <text evidence="2">Homodimer.</text>
</comment>
<name>A0ABU0LZC8_9BACT</name>
<evidence type="ECO:0000256" key="13">
    <source>
        <dbReference type="ARBA" id="ARBA00042859"/>
    </source>
</evidence>
<organism evidence="15 16">
    <name type="scientific">Mycoplasmoides fastidiosum</name>
    <dbReference type="NCBI Taxonomy" id="92758"/>
    <lineage>
        <taxon>Bacteria</taxon>
        <taxon>Bacillati</taxon>
        <taxon>Mycoplasmatota</taxon>
        <taxon>Mycoplasmoidales</taxon>
        <taxon>Mycoplasmoidaceae</taxon>
        <taxon>Mycoplasmoides</taxon>
    </lineage>
</organism>
<proteinExistence type="inferred from homology"/>
<sequence length="518" mass="56143">MWFLIFLRDFVGLPAFLVAIFALIGALLQRKKLNEIVTSVFKVIVGFLILGAGAGVLIGSLNQFQPLFESAYSLQGIIPNNDAFSGLLANVLPKMGSLASLIMIVGMIMNLILAGFSRFRYVFVSGHMLYYLGLMLSGVFYKIGFDFENNPADFVISLFGGAAILSLYMAISPAMMQRYTRTITGTDEFGLGHTGSFGYAISGVIGEAVGKLRKGKITSTEAINFPKQLFFLRNILVSITLTIFIFYMLAFIPSGVMYELGHYTQVVDGRTVPKVGKEVIVGILSTRNWFVEMLIQAFTFTAGVEIILVGVRMFIGELVPLFKGISEKFIKRAKAAVDCPVLFPYAQNAVLIGFISSFLGGIVGLGITIGLSQGAFIPAVILPGLVPHFFLGATNGIYGNAKGGYLGAILAAFTVGILITFVPIIFILGQWVPGANKELEAIAIQNGGESQLDGLRTLNWGDTDYTLGIIPGVLGLINKWVGFAFALVVYGLLIIDGILLKFVPWWPRRKTPVAVETK</sequence>
<evidence type="ECO:0000256" key="2">
    <source>
        <dbReference type="ARBA" id="ARBA00011738"/>
    </source>
</evidence>
<feature type="transmembrane region" description="Helical" evidence="14">
    <location>
        <begin position="230"/>
        <end position="252"/>
    </location>
</feature>
<feature type="transmembrane region" description="Helical" evidence="14">
    <location>
        <begin position="128"/>
        <end position="145"/>
    </location>
</feature>
<dbReference type="Pfam" id="PF03611">
    <property type="entry name" value="EIIC-GAT"/>
    <property type="match status" value="1"/>
</dbReference>
<feature type="transmembrane region" description="Helical" evidence="14">
    <location>
        <begin position="95"/>
        <end position="116"/>
    </location>
</feature>
<dbReference type="RefSeq" id="WP_256547348.1">
    <property type="nucleotide sequence ID" value="NZ_CP101809.1"/>
</dbReference>
<keyword evidence="8 14" id="KW-1133">Transmembrane helix</keyword>
<evidence type="ECO:0000256" key="10">
    <source>
        <dbReference type="ARBA" id="ARBA00037387"/>
    </source>
</evidence>
<feature type="transmembrane region" description="Helical" evidence="14">
    <location>
        <begin position="40"/>
        <end position="61"/>
    </location>
</feature>
<evidence type="ECO:0000256" key="1">
    <source>
        <dbReference type="ARBA" id="ARBA00004651"/>
    </source>
</evidence>
<evidence type="ECO:0000256" key="14">
    <source>
        <dbReference type="SAM" id="Phobius"/>
    </source>
</evidence>
<feature type="transmembrane region" description="Helical" evidence="14">
    <location>
        <begin position="349"/>
        <end position="369"/>
    </location>
</feature>
<keyword evidence="7 14" id="KW-0812">Transmembrane</keyword>
<dbReference type="EMBL" id="JAUSWO010000001">
    <property type="protein sequence ID" value="MDQ0513958.1"/>
    <property type="molecule type" value="Genomic_DNA"/>
</dbReference>
<protein>
    <recommendedName>
        <fullName evidence="12">Ascorbate-specific PTS system EIIC component</fullName>
    </recommendedName>
    <alternativeName>
        <fullName evidence="13">Ascorbate-specific permease IIC component UlaA</fullName>
    </alternativeName>
</protein>
<evidence type="ECO:0000313" key="15">
    <source>
        <dbReference type="EMBL" id="MDQ0513958.1"/>
    </source>
</evidence>
<dbReference type="PANTHER" id="PTHR33843:SF4">
    <property type="entry name" value="ASCORBATE-SPECIFIC PTS SYSTEM EIIC COMPONENT"/>
    <property type="match status" value="1"/>
</dbReference>
<feature type="transmembrane region" description="Helical" evidence="14">
    <location>
        <begin position="405"/>
        <end position="428"/>
    </location>
</feature>
<evidence type="ECO:0000256" key="12">
    <source>
        <dbReference type="ARBA" id="ARBA00039702"/>
    </source>
</evidence>
<feature type="transmembrane region" description="Helical" evidence="14">
    <location>
        <begin position="294"/>
        <end position="315"/>
    </location>
</feature>
<dbReference type="InterPro" id="IPR004703">
    <property type="entry name" value="PTS_sugar-sp_permease"/>
</dbReference>
<evidence type="ECO:0000256" key="6">
    <source>
        <dbReference type="ARBA" id="ARBA00022683"/>
    </source>
</evidence>
<comment type="similarity">
    <text evidence="11">Belongs to the UlaA family.</text>
</comment>
<keyword evidence="4" id="KW-1003">Cell membrane</keyword>
<evidence type="ECO:0000256" key="5">
    <source>
        <dbReference type="ARBA" id="ARBA00022597"/>
    </source>
</evidence>
<evidence type="ECO:0000313" key="16">
    <source>
        <dbReference type="Proteomes" id="UP001240643"/>
    </source>
</evidence>
<dbReference type="Proteomes" id="UP001240643">
    <property type="component" value="Unassembled WGS sequence"/>
</dbReference>
<evidence type="ECO:0000256" key="4">
    <source>
        <dbReference type="ARBA" id="ARBA00022475"/>
    </source>
</evidence>
<reference evidence="15" key="1">
    <citation type="submission" date="2023-07" db="EMBL/GenBank/DDBJ databases">
        <title>Genomic Encyclopedia of Type Strains, Phase IV (KMG-IV): sequencing the most valuable type-strain genomes for metagenomic binning, comparative biology and taxonomic classification.</title>
        <authorList>
            <person name="Goeker M."/>
        </authorList>
    </citation>
    <scope>NUCLEOTIDE SEQUENCE [LARGE SCALE GENOMIC DNA]</scope>
    <source>
        <strain evidence="15">DSM 21204</strain>
    </source>
</reference>
<evidence type="ECO:0000256" key="8">
    <source>
        <dbReference type="ARBA" id="ARBA00022989"/>
    </source>
</evidence>
<feature type="transmembrane region" description="Helical" evidence="14">
    <location>
        <begin position="375"/>
        <end position="393"/>
    </location>
</feature>
<evidence type="ECO:0000256" key="7">
    <source>
        <dbReference type="ARBA" id="ARBA00022692"/>
    </source>
</evidence>
<comment type="subcellular location">
    <subcellularLocation>
        <location evidence="1">Cell membrane</location>
        <topology evidence="1">Multi-pass membrane protein</topology>
    </subcellularLocation>
</comment>
<evidence type="ECO:0000256" key="9">
    <source>
        <dbReference type="ARBA" id="ARBA00023136"/>
    </source>
</evidence>
<keyword evidence="16" id="KW-1185">Reference proteome</keyword>
<keyword evidence="3" id="KW-0813">Transport</keyword>
<comment type="caution">
    <text evidence="15">The sequence shown here is derived from an EMBL/GenBank/DDBJ whole genome shotgun (WGS) entry which is preliminary data.</text>
</comment>
<dbReference type="PANTHER" id="PTHR33843">
    <property type="entry name" value="ASCORBATE-SPECIFIC PTS SYSTEM EIIC COMPONENT"/>
    <property type="match status" value="1"/>
</dbReference>
<accession>A0ABU0LZC8</accession>